<protein>
    <submittedName>
        <fullName evidence="3">Lipid A biosynthesis protein</fullName>
    </submittedName>
</protein>
<keyword evidence="1" id="KW-0472">Membrane</keyword>
<proteinExistence type="predicted"/>
<dbReference type="Pfam" id="PF07578">
    <property type="entry name" value="LAB_N"/>
    <property type="match status" value="1"/>
</dbReference>
<keyword evidence="1" id="KW-0812">Transmembrane</keyword>
<dbReference type="PIRSF" id="PIRSF028440">
    <property type="entry name" value="UCP_LAB_N"/>
    <property type="match status" value="1"/>
</dbReference>
<dbReference type="OrthoDB" id="9793186at2"/>
<evidence type="ECO:0000313" key="3">
    <source>
        <dbReference type="EMBL" id="PTE18268.1"/>
    </source>
</evidence>
<dbReference type="GO" id="GO:0016020">
    <property type="term" value="C:membrane"/>
    <property type="evidence" value="ECO:0007669"/>
    <property type="project" value="GOC"/>
</dbReference>
<feature type="transmembrane region" description="Helical" evidence="1">
    <location>
        <begin position="75"/>
        <end position="92"/>
    </location>
</feature>
<dbReference type="AlphaFoldDB" id="A0A2T4JK71"/>
<evidence type="ECO:0000259" key="2">
    <source>
        <dbReference type="SMART" id="SM01259"/>
    </source>
</evidence>
<sequence length="105" mass="12161">MQEFFWSALHVSSWTEFTWVLVGLGGQLLFTARFLVQWIASERQQRSVIPIAFWYFSIAGGVVLLSYALWRRDPVFVLGQSMGLLIYIRNLWLIHAEGPRTAVEN</sequence>
<organism evidence="3 4">
    <name type="scientific">Phaeovulum veldkampii DSM 11550</name>
    <dbReference type="NCBI Taxonomy" id="1185920"/>
    <lineage>
        <taxon>Bacteria</taxon>
        <taxon>Pseudomonadati</taxon>
        <taxon>Pseudomonadota</taxon>
        <taxon>Alphaproteobacteria</taxon>
        <taxon>Rhodobacterales</taxon>
        <taxon>Paracoccaceae</taxon>
        <taxon>Phaeovulum</taxon>
    </lineage>
</organism>
<evidence type="ECO:0000313" key="4">
    <source>
        <dbReference type="Proteomes" id="UP000241899"/>
    </source>
</evidence>
<feature type="transmembrane region" description="Helical" evidence="1">
    <location>
        <begin position="17"/>
        <end position="36"/>
    </location>
</feature>
<feature type="transmembrane region" description="Helical" evidence="1">
    <location>
        <begin position="48"/>
        <end position="69"/>
    </location>
</feature>
<dbReference type="InterPro" id="IPR014546">
    <property type="entry name" value="UCP028440_lipidA_biosyn"/>
</dbReference>
<feature type="domain" description="Lipid A biosynthesis N-terminal" evidence="2">
    <location>
        <begin position="22"/>
        <end position="93"/>
    </location>
</feature>
<dbReference type="InterPro" id="IPR011499">
    <property type="entry name" value="Lipid_A_biosynth_N"/>
</dbReference>
<name>A0A2T4JK71_9RHOB</name>
<keyword evidence="4" id="KW-1185">Reference proteome</keyword>
<reference evidence="3 4" key="1">
    <citation type="submission" date="2018-03" db="EMBL/GenBank/DDBJ databases">
        <title>Rhodobacter veldkampii.</title>
        <authorList>
            <person name="Meyer T.E."/>
            <person name="Miller S."/>
            <person name="Lodha T."/>
            <person name="Gandham S."/>
            <person name="Chintalapati S."/>
            <person name="Chintalapati V.R."/>
        </authorList>
    </citation>
    <scope>NUCLEOTIDE SEQUENCE [LARGE SCALE GENOMIC DNA]</scope>
    <source>
        <strain evidence="3 4">DSM 11550</strain>
    </source>
</reference>
<dbReference type="EMBL" id="PZKF01000008">
    <property type="protein sequence ID" value="PTE18268.1"/>
    <property type="molecule type" value="Genomic_DNA"/>
</dbReference>
<dbReference type="GO" id="GO:0008915">
    <property type="term" value="F:lipid-A-disaccharide synthase activity"/>
    <property type="evidence" value="ECO:0007669"/>
    <property type="project" value="InterPro"/>
</dbReference>
<accession>A0A2T4JK71</accession>
<dbReference type="Proteomes" id="UP000241899">
    <property type="component" value="Unassembled WGS sequence"/>
</dbReference>
<dbReference type="SMART" id="SM01259">
    <property type="entry name" value="LAB_N"/>
    <property type="match status" value="1"/>
</dbReference>
<evidence type="ECO:0000256" key="1">
    <source>
        <dbReference type="SAM" id="Phobius"/>
    </source>
</evidence>
<keyword evidence="1" id="KW-1133">Transmembrane helix</keyword>
<gene>
    <name evidence="3" type="ORF">C5F46_04800</name>
</gene>
<dbReference type="GO" id="GO:0009245">
    <property type="term" value="P:lipid A biosynthetic process"/>
    <property type="evidence" value="ECO:0007669"/>
    <property type="project" value="InterPro"/>
</dbReference>
<dbReference type="RefSeq" id="WP_107324230.1">
    <property type="nucleotide sequence ID" value="NZ_NHSP01000024.1"/>
</dbReference>
<comment type="caution">
    <text evidence="3">The sequence shown here is derived from an EMBL/GenBank/DDBJ whole genome shotgun (WGS) entry which is preliminary data.</text>
</comment>